<sequence>METDDVGKGILCSLSVATRGPRANCELLPRTAEQVSHQQETREYTARQIKRKTSTLLLGPRINISMDKILDPCFSETSYCKVFQSIKIILLLRLFFFPPLPLFLPQIPHVVILEGSAFREVDLRGGQPPISIRQSLCGPPGSHDNMNSSAVVHHPAGRSHLAAQVIAQRQQTAQECPDGYMSRSSFVELKPTQKVDVGMLVCRHYLLGYLARGLDGDPLVTGDGEILQFPLLQVTVDSPSLTAVTGTRTYGYLARGLDGDPLVTGDGEILQFPLLQVTVDSKSLTAVTGTRTYGYLARFLDGDPLVTGDGEILQFPLLQVAVDSPSLTALTGTRTYGYLARGLDGDPLVTGDGEILQFPLLQVTVDSPSLTAVTGTRTYGYRARGLDGDPLVTGDGEILQFPLLQVTVDSPSLTAVTGTRTYGYLARGLDGDPLVTGDGEILQFPLLQVTVDSPSLTAVTGTLPIVASDGRQSKSYCGHGHTYLWSLTLKPTQKVDVGMLVCRHYLLGYLARGLDGDPLVTGDGEILQFPLLQVTVDSPSLTAVTGTLPIVASDGRQSKSYCGHGHTYLWSLTLKPTQKVDVGMLVCRHYLLGYLARGLDGDPLVTGDGEILQFPLLQVTVDSPSLTAVTGTRTYGYLARGLDGDPLVTGDGEILQFPLLQVTVDSPSLTASRAHVLMVTDTEAYPESGHGDPLVTGDGEILQFPLLQVTVDSPSLTAVTAHVLMVTDTEAYPESGRRYAGVSSLFVRLSGAGLDGDPLVTGDGEILQFPLLQVTVGHPSLTAVTGTRTYDGDPLVTGDGEILQFPLLQVTVDSQVLLRSRAHVLMVTDTEAYPESGHGDPLVTGDGEILQFPLLQVTVDSPSLTAVTGTLPIVASDGRQSKSYASRAHVLMVTELKPTQKVDVVPIVASDGRQSKSYCGHGHTYLWSLTLKPTQKVDVGMLVCRHYLLGYLARGLDGDPLVTGDGEILQFPLLQVTVDSPSLTAVTAHVLMVTDTEAYPESGRRYAGVSSLFVRLSGAGLDGDLLYWDGEILQFPLLQVTVDSPSLTAVTAHVLMVTDTEAYPESGHGDPLVTGDGEILQFPLLQVTVDSPSLTAMAILLLLVMVKYCSSIVASDVDSPSLTAVRHTYLWLSGAGLDGNSLVTGMVKYCSSHCCSDVDSPSLTRSRHTYLWSLTLSLPRKWTRWRSLLLVMVKYCSSHCASDGRQSKSYCVTGTRTYVTDTEAYQKVDVVCWCVVTIFPLLQVTVDSPSLTAVTAHVLMSLTLKPTQKVDVGMLVCRHYLLGYLARVPIVASEVDSPSLTASRAHVLMVTDTEAYPESGRSMLVVVTIFPIVASDVDSPSLTAVTAHVLMVTDTEAYPESGRRYAGVSSLFVRFWRGSRCDPLLLVMSKSTAVTAHVLMSLNEAYPKVDVDAGVSSLLLVPIVASDVDSPSLTAVTAHVLMVTDTEAYPESDEVPIVQVTVDVQAYCGHGHTYLCHDTEAYPKVDVVCGVSSHCRQSKSYCGHGHTYLWSLTLKPTQKVDVGMLVCRHYLLGYLARGLDGDPLVTGDGEILQFPLLQVTVDSPSLTAVTGTRTYGYLARGLDGDPLVTGDGEILQFPLLQVTVDSPSLTAVTGTRTYGYLARGLDGDPLVTGDGEILQFPLFQVTVDSPSLTAVTGTRTHVTSQTEEPSGHIHFTLCPDKRINHNDKDGQERDERCLASRYIPLRKKIRNICDTSAYLVANNCICKTKSIEFPNLSKINLSTASETDASVIQTMIFNVNTSLKSDLHMGHLDGNGGVTLAGLANPVAITPSIAITPSTDQRSATWMSKQRADIGQHEAVSIVLGGGGTPNSATSPTREVCKRLSGGGRRPIAPFPPPESCASASLVKATTSLTLECMELTEITTAGGGPRQLPAVSGRRGTFPGSVSPDSALYWRADFGFKRKNSSITVDSSYESKTARRALTRSELSPCCTQPAAHWRVLMGRAAQGEKKRVEEAELTQDCVYPVLWINIHEAHKEANSYEVPFATAVAWLHRRQKIRKDVMAMQRCVNPETPSINGATMAERLDCSPHTKSNRVQSPTGKPRIFASGNRVGRCRWSAVFLGDLSFPPPFHSHTAPFSPHFALIGSQDLAKKHRANVSKGKIEVQHPPGIQPCSPRWEAGSLTATPLRLPINPRSLKVDGEANCATARNNGDCERTIPRMEFHLDLSQNKLEGLSYLRESSVVLCRPVTLLSPTARVHSRYVWGTCRPFHVSIPTDPTTTESSVHNEQDIRRVGTTWIASCPAEMSSNNCGSTSYVRKDRSCPDSTTRIHLRIQSRCCSNAAVTFAINENHLNSFGCRVHCVSSNNVTKNLSDRYKSTAQTNGPLFRKAAHQFAASLTSSDLE</sequence>
<dbReference type="Proteomes" id="UP001159363">
    <property type="component" value="Chromosome 1"/>
</dbReference>
<evidence type="ECO:0000313" key="1">
    <source>
        <dbReference type="EMBL" id="KAJ8897253.1"/>
    </source>
</evidence>
<organism evidence="1 2">
    <name type="scientific">Dryococelus australis</name>
    <dbReference type="NCBI Taxonomy" id="614101"/>
    <lineage>
        <taxon>Eukaryota</taxon>
        <taxon>Metazoa</taxon>
        <taxon>Ecdysozoa</taxon>
        <taxon>Arthropoda</taxon>
        <taxon>Hexapoda</taxon>
        <taxon>Insecta</taxon>
        <taxon>Pterygota</taxon>
        <taxon>Neoptera</taxon>
        <taxon>Polyneoptera</taxon>
        <taxon>Phasmatodea</taxon>
        <taxon>Verophasmatodea</taxon>
        <taxon>Anareolatae</taxon>
        <taxon>Phasmatidae</taxon>
        <taxon>Eurycanthinae</taxon>
        <taxon>Dryococelus</taxon>
    </lineage>
</organism>
<dbReference type="EMBL" id="JARBHB010000001">
    <property type="protein sequence ID" value="KAJ8897253.1"/>
    <property type="molecule type" value="Genomic_DNA"/>
</dbReference>
<accession>A0ABQ9IKM4</accession>
<comment type="caution">
    <text evidence="1">The sequence shown here is derived from an EMBL/GenBank/DDBJ whole genome shotgun (WGS) entry which is preliminary data.</text>
</comment>
<proteinExistence type="predicted"/>
<evidence type="ECO:0000313" key="2">
    <source>
        <dbReference type="Proteomes" id="UP001159363"/>
    </source>
</evidence>
<keyword evidence="2" id="KW-1185">Reference proteome</keyword>
<name>A0ABQ9IKM4_9NEOP</name>
<gene>
    <name evidence="1" type="ORF">PR048_002599</name>
</gene>
<reference evidence="1 2" key="1">
    <citation type="submission" date="2023-02" db="EMBL/GenBank/DDBJ databases">
        <title>LHISI_Scaffold_Assembly.</title>
        <authorList>
            <person name="Stuart O.P."/>
            <person name="Cleave R."/>
            <person name="Magrath M.J.L."/>
            <person name="Mikheyev A.S."/>
        </authorList>
    </citation>
    <scope>NUCLEOTIDE SEQUENCE [LARGE SCALE GENOMIC DNA]</scope>
    <source>
        <strain evidence="1">Daus_M_001</strain>
        <tissue evidence="1">Leg muscle</tissue>
    </source>
</reference>
<protein>
    <submittedName>
        <fullName evidence="1">Uncharacterized protein</fullName>
    </submittedName>
</protein>